<feature type="binding site" evidence="10">
    <location>
        <position position="524"/>
    </location>
    <ligand>
        <name>Mg(2+)</name>
        <dbReference type="ChEBI" id="CHEBI:18420"/>
        <label>2</label>
    </ligand>
</feature>
<dbReference type="CDD" id="cd00822">
    <property type="entry name" value="TopoII_Trans_DNA_gyrase"/>
    <property type="match status" value="1"/>
</dbReference>
<feature type="binding site" evidence="10">
    <location>
        <position position="432"/>
    </location>
    <ligand>
        <name>Mg(2+)</name>
        <dbReference type="ChEBI" id="CHEBI:18420"/>
        <label>1</label>
        <note>catalytic</note>
    </ligand>
</feature>
<feature type="domain" description="Toprim" evidence="11">
    <location>
        <begin position="426"/>
        <end position="559"/>
    </location>
</feature>
<dbReference type="InterPro" id="IPR000565">
    <property type="entry name" value="Topo_IIA_B"/>
</dbReference>
<sequence>MTDIETPETVESYDAQKITVLKGLEAVRKRPAMYIGDVSSRGLHHLVYEAVDNAIDEAVAGFCTQIEVTLFPDGSAEIVDNGRGIPVDEHKTEKRSALEVVMTLLHAGGKFDKRSYKVSGGLHGVGVSVVNALAEWMRVEVSRDGNLYRQSYVRGKPEKSVQNVGKSRRTGTRVRFLPDHEVFKVTLFSFETLSTRLRELAFLNSGLKITAKDLRDDEPRERVFLYNGGLTEFVSYLDENRQALHPKPVVITGEREGVHVEVAFEYNDSYLENIFTYVNNIYTLEGGTHLSGFKTALTRTLNFYAQKNNIFKNSKFALGGTDTREGFTGIISIKVPDPQFEGQTKTRLGNSEVKGIVESIVGESLNEFLEEHPGIARRILDKCTAAASAREAARKAKELVRRKGALESGTLPGKLADCSINEAEHCELFLVEGDSAGGSAKQGRDRRFQAILPLRGKILNVEKARQDKILANEEIRTIIQAIGAGIGGEEAAENGENNNHNGNGDAGNFNIEKLRYSKIIIMTDADVDGAHIRTLLLTFFFRHMRKLVEAGHIFIAQPPLYRLRKAKQEFYAYDDREQEEVLKRFGGKQGVNIQRYKGLGEMNPDQLWATTMDPERRTVLKVDLEDAAAADKMFQTLMGDHVEPRRQFIEENARYVRNLDV</sequence>
<evidence type="ECO:0000256" key="6">
    <source>
        <dbReference type="ARBA" id="ARBA00022842"/>
    </source>
</evidence>
<dbReference type="SUPFAM" id="SSF55874">
    <property type="entry name" value="ATPase domain of HSP90 chaperone/DNA topoisomerase II/histidine kinase"/>
    <property type="match status" value="1"/>
</dbReference>
<dbReference type="InterPro" id="IPR013760">
    <property type="entry name" value="Topo_IIA-like_dom_sf"/>
</dbReference>
<dbReference type="PANTHER" id="PTHR45866:SF1">
    <property type="entry name" value="DNA GYRASE SUBUNIT B, MITOCHONDRIAL"/>
    <property type="match status" value="1"/>
</dbReference>
<dbReference type="SMART" id="SM00387">
    <property type="entry name" value="HATPase_c"/>
    <property type="match status" value="1"/>
</dbReference>
<evidence type="ECO:0000259" key="11">
    <source>
        <dbReference type="PROSITE" id="PS50880"/>
    </source>
</evidence>
<evidence type="ECO:0000256" key="2">
    <source>
        <dbReference type="ARBA" id="ARBA00010708"/>
    </source>
</evidence>
<feature type="binding site" evidence="10">
    <location>
        <position position="526"/>
    </location>
    <ligand>
        <name>Mg(2+)</name>
        <dbReference type="ChEBI" id="CHEBI:18420"/>
        <label>2</label>
    </ligand>
</feature>
<dbReference type="NCBIfam" id="NF004189">
    <property type="entry name" value="PRK05644.1"/>
    <property type="match status" value="1"/>
</dbReference>
<comment type="similarity">
    <text evidence="2 10">Belongs to the type II topoisomerase GyrB family.</text>
</comment>
<keyword evidence="3 10" id="KW-0479">Metal-binding</keyword>
<keyword evidence="4 10" id="KW-0547">Nucleotide-binding</keyword>
<gene>
    <name evidence="10 12" type="primary">gyrB</name>
    <name evidence="12" type="ORF">CEE37_00155</name>
</gene>
<protein>
    <recommendedName>
        <fullName evidence="10">DNA gyrase subunit B</fullName>
        <ecNumber evidence="10">5.6.2.2</ecNumber>
    </recommendedName>
</protein>
<dbReference type="InterPro" id="IPR018522">
    <property type="entry name" value="TopoIIA_CS"/>
</dbReference>
<evidence type="ECO:0000313" key="13">
    <source>
        <dbReference type="Proteomes" id="UP000319619"/>
    </source>
</evidence>
<dbReference type="InterPro" id="IPR003594">
    <property type="entry name" value="HATPase_dom"/>
</dbReference>
<proteinExistence type="inferred from homology"/>
<keyword evidence="6 10" id="KW-0460">Magnesium</keyword>
<dbReference type="InterPro" id="IPR013759">
    <property type="entry name" value="Topo_IIA_B_C"/>
</dbReference>
<comment type="subcellular location">
    <subcellularLocation>
        <location evidence="10">Cytoplasm</location>
    </subcellularLocation>
</comment>
<evidence type="ECO:0000256" key="7">
    <source>
        <dbReference type="ARBA" id="ARBA00023029"/>
    </source>
</evidence>
<dbReference type="Gene3D" id="3.30.565.10">
    <property type="entry name" value="Histidine kinase-like ATPase, C-terminal domain"/>
    <property type="match status" value="1"/>
</dbReference>
<dbReference type="Pfam" id="PF01751">
    <property type="entry name" value="Toprim"/>
    <property type="match status" value="1"/>
</dbReference>
<dbReference type="Pfam" id="PF00204">
    <property type="entry name" value="DNA_gyraseB"/>
    <property type="match status" value="1"/>
</dbReference>
<dbReference type="GO" id="GO:0006261">
    <property type="term" value="P:DNA-templated DNA replication"/>
    <property type="evidence" value="ECO:0007669"/>
    <property type="project" value="UniProtKB-UniRule"/>
</dbReference>
<dbReference type="Pfam" id="PF02518">
    <property type="entry name" value="HATPase_c"/>
    <property type="match status" value="1"/>
</dbReference>
<dbReference type="HAMAP" id="MF_01898">
    <property type="entry name" value="GyrB"/>
    <property type="match status" value="1"/>
</dbReference>
<keyword evidence="7 10" id="KW-0799">Topoisomerase</keyword>
<feature type="site" description="Interaction with DNA" evidence="10">
    <location>
        <position position="457"/>
    </location>
</feature>
<evidence type="ECO:0000256" key="4">
    <source>
        <dbReference type="ARBA" id="ARBA00022741"/>
    </source>
</evidence>
<dbReference type="InterPro" id="IPR006171">
    <property type="entry name" value="TOPRIM_dom"/>
</dbReference>
<comment type="function">
    <text evidence="10">A type II topoisomerase that negatively supercoils closed circular double-stranded (ds) DNA in an ATP-dependent manner to modulate DNA topology and maintain chromosomes in an underwound state. Negative supercoiling favors strand separation, and DNA replication, transcription, recombination and repair, all of which involve strand separation. Also able to catalyze the interconversion of other topological isomers of dsDNA rings, including catenanes and knotted rings. Type II topoisomerases break and join 2 DNA strands simultaneously in an ATP-dependent manner.</text>
</comment>
<dbReference type="Gene3D" id="3.30.230.10">
    <property type="match status" value="1"/>
</dbReference>
<dbReference type="PROSITE" id="PS00177">
    <property type="entry name" value="TOPOISOMERASE_II"/>
    <property type="match status" value="1"/>
</dbReference>
<dbReference type="Pfam" id="PF00986">
    <property type="entry name" value="DNA_gyraseB_C"/>
    <property type="match status" value="1"/>
</dbReference>
<dbReference type="Proteomes" id="UP000319619">
    <property type="component" value="Unassembled WGS sequence"/>
</dbReference>
<dbReference type="InterPro" id="IPR013506">
    <property type="entry name" value="Topo_IIA_bsu_dom2"/>
</dbReference>
<dbReference type="InterPro" id="IPR036890">
    <property type="entry name" value="HATPase_C_sf"/>
</dbReference>
<dbReference type="PANTHER" id="PTHR45866">
    <property type="entry name" value="DNA GYRASE/TOPOISOMERASE SUBUNIT B"/>
    <property type="match status" value="1"/>
</dbReference>
<dbReference type="SUPFAM" id="SSF56719">
    <property type="entry name" value="Type II DNA topoisomerase"/>
    <property type="match status" value="1"/>
</dbReference>
<dbReference type="GO" id="GO:0046872">
    <property type="term" value="F:metal ion binding"/>
    <property type="evidence" value="ECO:0007669"/>
    <property type="project" value="UniProtKB-KW"/>
</dbReference>
<dbReference type="PRINTS" id="PR00418">
    <property type="entry name" value="TPI2FAMILY"/>
</dbReference>
<dbReference type="EC" id="5.6.2.2" evidence="10"/>
<comment type="subunit">
    <text evidence="10">Heterotetramer, composed of two GyrA and two GyrB chains. In the heterotetramer, GyrA contains the active site tyrosine that forms a transient covalent intermediate with DNA, while GyrB binds cofactors and catalyzes ATP hydrolysis.</text>
</comment>
<dbReference type="InterPro" id="IPR002288">
    <property type="entry name" value="DNA_gyrase_B_C"/>
</dbReference>
<dbReference type="SMART" id="SM00433">
    <property type="entry name" value="TOP2c"/>
    <property type="match status" value="1"/>
</dbReference>
<dbReference type="FunFam" id="3.40.50.670:FF:000002">
    <property type="entry name" value="DNA gyrase subunit B"/>
    <property type="match status" value="1"/>
</dbReference>
<dbReference type="FunFam" id="3.30.230.10:FF:000005">
    <property type="entry name" value="DNA gyrase subunit B"/>
    <property type="match status" value="1"/>
</dbReference>
<comment type="catalytic activity">
    <reaction evidence="1 10">
        <text>ATP-dependent breakage, passage and rejoining of double-stranded DNA.</text>
        <dbReference type="EC" id="5.6.2.2"/>
    </reaction>
</comment>
<feature type="binding site" evidence="10">
    <location>
        <position position="524"/>
    </location>
    <ligand>
        <name>Mg(2+)</name>
        <dbReference type="ChEBI" id="CHEBI:18420"/>
        <label>1</label>
        <note>catalytic</note>
    </ligand>
</feature>
<dbReference type="CDD" id="cd16928">
    <property type="entry name" value="HATPase_GyrB-like"/>
    <property type="match status" value="1"/>
</dbReference>
<dbReference type="SUPFAM" id="SSF54211">
    <property type="entry name" value="Ribosomal protein S5 domain 2-like"/>
    <property type="match status" value="1"/>
</dbReference>
<evidence type="ECO:0000313" key="12">
    <source>
        <dbReference type="EMBL" id="TKJ42123.1"/>
    </source>
</evidence>
<dbReference type="PRINTS" id="PR01159">
    <property type="entry name" value="DNAGYRASEB"/>
</dbReference>
<accession>A0A532V4J2</accession>
<dbReference type="GO" id="GO:0005737">
    <property type="term" value="C:cytoplasm"/>
    <property type="evidence" value="ECO:0007669"/>
    <property type="project" value="UniProtKB-SubCell"/>
</dbReference>
<dbReference type="GO" id="GO:0005694">
    <property type="term" value="C:chromosome"/>
    <property type="evidence" value="ECO:0007669"/>
    <property type="project" value="InterPro"/>
</dbReference>
<dbReference type="CDD" id="cd03366">
    <property type="entry name" value="TOPRIM_TopoIIA_GyrB"/>
    <property type="match status" value="1"/>
</dbReference>
<comment type="miscellaneous">
    <text evidence="10">Few gyrases are as efficient as E.coli at forming negative supercoils. Not all organisms have 2 type II topoisomerases; in organisms with a single type II topoisomerase this enzyme also has to decatenate newly replicated chromosomes.</text>
</comment>
<dbReference type="AlphaFoldDB" id="A0A532V4J2"/>
<dbReference type="InterPro" id="IPR014721">
    <property type="entry name" value="Ribsml_uS5_D2-typ_fold_subgr"/>
</dbReference>
<dbReference type="EMBL" id="NJBN01000001">
    <property type="protein sequence ID" value="TKJ42123.1"/>
    <property type="molecule type" value="Genomic_DNA"/>
</dbReference>
<dbReference type="FunFam" id="3.30.565.10:FF:000002">
    <property type="entry name" value="DNA gyrase subunit B"/>
    <property type="match status" value="1"/>
</dbReference>
<dbReference type="InterPro" id="IPR020568">
    <property type="entry name" value="Ribosomal_Su5_D2-typ_SF"/>
</dbReference>
<dbReference type="GO" id="GO:0034335">
    <property type="term" value="F:DNA negative supercoiling activity"/>
    <property type="evidence" value="ECO:0007669"/>
    <property type="project" value="UniProtKB-ARBA"/>
</dbReference>
<keyword evidence="10" id="KW-0963">Cytoplasm</keyword>
<reference evidence="12 13" key="1">
    <citation type="submission" date="2017-06" db="EMBL/GenBank/DDBJ databases">
        <title>Novel microbial phyla capable of carbon fixation and sulfur reduction in deep-sea sediments.</title>
        <authorList>
            <person name="Huang J."/>
            <person name="Baker B."/>
            <person name="Wang Y."/>
        </authorList>
    </citation>
    <scope>NUCLEOTIDE SEQUENCE [LARGE SCALE GENOMIC DNA]</scope>
    <source>
        <strain evidence="12">B3_LCP</strain>
    </source>
</reference>
<dbReference type="GO" id="GO:0005524">
    <property type="term" value="F:ATP binding"/>
    <property type="evidence" value="ECO:0007669"/>
    <property type="project" value="UniProtKB-UniRule"/>
</dbReference>
<dbReference type="Gene3D" id="3.40.50.670">
    <property type="match status" value="1"/>
</dbReference>
<dbReference type="InterPro" id="IPR001241">
    <property type="entry name" value="Topo_IIA"/>
</dbReference>
<keyword evidence="5 10" id="KW-0067">ATP-binding</keyword>
<dbReference type="GO" id="GO:0003677">
    <property type="term" value="F:DNA binding"/>
    <property type="evidence" value="ECO:0007669"/>
    <property type="project" value="UniProtKB-KW"/>
</dbReference>
<keyword evidence="8" id="KW-0238">DNA-binding</keyword>
<evidence type="ECO:0000256" key="10">
    <source>
        <dbReference type="HAMAP-Rule" id="MF_01898"/>
    </source>
</evidence>
<evidence type="ECO:0000256" key="9">
    <source>
        <dbReference type="ARBA" id="ARBA00023235"/>
    </source>
</evidence>
<keyword evidence="9 10" id="KW-0413">Isomerase</keyword>
<evidence type="ECO:0000256" key="3">
    <source>
        <dbReference type="ARBA" id="ARBA00022723"/>
    </source>
</evidence>
<organism evidence="12 13">
    <name type="scientific">candidate division LCP-89 bacterium B3_LCP</name>
    <dbReference type="NCBI Taxonomy" id="2012998"/>
    <lineage>
        <taxon>Bacteria</taxon>
        <taxon>Pseudomonadati</taxon>
        <taxon>Bacteria division LCP-89</taxon>
    </lineage>
</organism>
<dbReference type="InterPro" id="IPR034160">
    <property type="entry name" value="TOPRIM_GyrB"/>
</dbReference>
<evidence type="ECO:0000256" key="8">
    <source>
        <dbReference type="ARBA" id="ARBA00023125"/>
    </source>
</evidence>
<comment type="caution">
    <text evidence="12">The sequence shown here is derived from an EMBL/GenBank/DDBJ whole genome shotgun (WGS) entry which is preliminary data.</text>
</comment>
<dbReference type="InterPro" id="IPR011557">
    <property type="entry name" value="GyrB"/>
</dbReference>
<evidence type="ECO:0000256" key="5">
    <source>
        <dbReference type="ARBA" id="ARBA00022840"/>
    </source>
</evidence>
<dbReference type="PROSITE" id="PS50880">
    <property type="entry name" value="TOPRIM"/>
    <property type="match status" value="1"/>
</dbReference>
<evidence type="ECO:0000256" key="1">
    <source>
        <dbReference type="ARBA" id="ARBA00000185"/>
    </source>
</evidence>
<comment type="cofactor">
    <cofactor evidence="10">
        <name>Mg(2+)</name>
        <dbReference type="ChEBI" id="CHEBI:18420"/>
    </cofactor>
    <cofactor evidence="10">
        <name>Mn(2+)</name>
        <dbReference type="ChEBI" id="CHEBI:29035"/>
    </cofactor>
    <cofactor evidence="10">
        <name>Ca(2+)</name>
        <dbReference type="ChEBI" id="CHEBI:29108"/>
    </cofactor>
    <text evidence="10">Binds two Mg(2+) per subunit. The magnesium ions form salt bridges with both the protein and the DNA. Can also accept other divalent metal cations, such as Mn(2+) or Ca(2+).</text>
</comment>
<feature type="site" description="Interaction with DNA" evidence="10">
    <location>
        <position position="460"/>
    </location>
</feature>
<name>A0A532V4J2_UNCL8</name>
<dbReference type="NCBIfam" id="TIGR01059">
    <property type="entry name" value="gyrB"/>
    <property type="match status" value="1"/>
</dbReference>
<dbReference type="GO" id="GO:0006265">
    <property type="term" value="P:DNA topological change"/>
    <property type="evidence" value="ECO:0007669"/>
    <property type="project" value="UniProtKB-UniRule"/>
</dbReference>
<dbReference type="NCBIfam" id="NF011501">
    <property type="entry name" value="PRK14939.1"/>
    <property type="match status" value="1"/>
</dbReference>